<dbReference type="Proteomes" id="UP000676194">
    <property type="component" value="Chromosome"/>
</dbReference>
<dbReference type="SUPFAM" id="SSF47781">
    <property type="entry name" value="RuvA domain 2-like"/>
    <property type="match status" value="1"/>
</dbReference>
<evidence type="ECO:0000313" key="8">
    <source>
        <dbReference type="Proteomes" id="UP000676194"/>
    </source>
</evidence>
<comment type="subcellular location">
    <subcellularLocation>
        <location evidence="6">Cytoplasm</location>
    </subcellularLocation>
</comment>
<keyword evidence="1 6" id="KW-0963">Cytoplasm</keyword>
<dbReference type="KEGG" id="tsph:KIH39_21735"/>
<evidence type="ECO:0000256" key="1">
    <source>
        <dbReference type="ARBA" id="ARBA00022490"/>
    </source>
</evidence>
<dbReference type="RefSeq" id="WP_213495323.1">
    <property type="nucleotide sequence ID" value="NZ_CP074694.1"/>
</dbReference>
<dbReference type="Gene3D" id="1.10.150.20">
    <property type="entry name" value="5' to 3' exonuclease, C-terminal subdomain"/>
    <property type="match status" value="1"/>
</dbReference>
<reference evidence="7" key="1">
    <citation type="submission" date="2021-05" db="EMBL/GenBank/DDBJ databases">
        <title>Complete genome sequence of the cellulolytic planctomycete Telmatocola sphagniphila SP2T and characterization of the first cellulase from planctomycetes.</title>
        <authorList>
            <person name="Rakitin A.L."/>
            <person name="Beletsky A.V."/>
            <person name="Naumoff D.G."/>
            <person name="Kulichevskaya I.S."/>
            <person name="Mardanov A.V."/>
            <person name="Ravin N.V."/>
            <person name="Dedysh S.N."/>
        </authorList>
    </citation>
    <scope>NUCLEOTIDE SEQUENCE</scope>
    <source>
        <strain evidence="7">SP2T</strain>
    </source>
</reference>
<proteinExistence type="inferred from homology"/>
<evidence type="ECO:0000313" key="7">
    <source>
        <dbReference type="EMBL" id="QVL31442.1"/>
    </source>
</evidence>
<keyword evidence="7" id="KW-0378">Hydrolase</keyword>
<dbReference type="EMBL" id="CP074694">
    <property type="protein sequence ID" value="QVL31442.1"/>
    <property type="molecule type" value="Genomic_DNA"/>
</dbReference>
<comment type="domain">
    <text evidence="6">Has three domains with a flexible linker between the domains II and III and assumes an 'L' shape. Domain III is highly mobile and contacts RuvB.</text>
</comment>
<evidence type="ECO:0000256" key="5">
    <source>
        <dbReference type="ARBA" id="ARBA00023204"/>
    </source>
</evidence>
<sequence>MITKMTGILTRVLDDECRVQIGPFEYQVMIPEYLRRNIQTKTDEEITLHISEYLEGSQMSNRLIPRRIGFLSELELEFFDLFCTVDKIGARKALKALGRPIREIAEAIQRSDAKWLTTLAGIGKTSAEQIIATLKSKVTKFTLFSEGTFGSAPEPLGAGIDPQVVDDSYAALTNLGMNPSEARDRIDQVLKSGQKPATVQEFISLAFAVGKKG</sequence>
<keyword evidence="8" id="KW-1185">Reference proteome</keyword>
<dbReference type="GO" id="GO:0006281">
    <property type="term" value="P:DNA repair"/>
    <property type="evidence" value="ECO:0007669"/>
    <property type="project" value="UniProtKB-UniRule"/>
</dbReference>
<dbReference type="HAMAP" id="MF_00031">
    <property type="entry name" value="DNA_HJ_migration_RuvA"/>
    <property type="match status" value="1"/>
</dbReference>
<dbReference type="GO" id="GO:0003678">
    <property type="term" value="F:DNA helicase activity"/>
    <property type="evidence" value="ECO:0007669"/>
    <property type="project" value="InterPro"/>
</dbReference>
<organism evidence="7 8">
    <name type="scientific">Telmatocola sphagniphila</name>
    <dbReference type="NCBI Taxonomy" id="1123043"/>
    <lineage>
        <taxon>Bacteria</taxon>
        <taxon>Pseudomonadati</taxon>
        <taxon>Planctomycetota</taxon>
        <taxon>Planctomycetia</taxon>
        <taxon>Gemmatales</taxon>
        <taxon>Gemmataceae</taxon>
    </lineage>
</organism>
<dbReference type="InterPro" id="IPR010994">
    <property type="entry name" value="RuvA_2-like"/>
</dbReference>
<dbReference type="GO" id="GO:0005737">
    <property type="term" value="C:cytoplasm"/>
    <property type="evidence" value="ECO:0007669"/>
    <property type="project" value="UniProtKB-SubCell"/>
</dbReference>
<keyword evidence="7" id="KW-0067">ATP-binding</keyword>
<keyword evidence="7" id="KW-0547">Nucleotide-binding</keyword>
<dbReference type="GO" id="GO:0000400">
    <property type="term" value="F:four-way junction DNA binding"/>
    <property type="evidence" value="ECO:0007669"/>
    <property type="project" value="UniProtKB-UniRule"/>
</dbReference>
<keyword evidence="7" id="KW-0347">Helicase</keyword>
<gene>
    <name evidence="6" type="primary">ruvA</name>
    <name evidence="7" type="ORF">KIH39_21735</name>
</gene>
<evidence type="ECO:0000256" key="2">
    <source>
        <dbReference type="ARBA" id="ARBA00022763"/>
    </source>
</evidence>
<dbReference type="Pfam" id="PF14520">
    <property type="entry name" value="HHH_5"/>
    <property type="match status" value="1"/>
</dbReference>
<keyword evidence="5 6" id="KW-0234">DNA repair</keyword>
<name>A0A8E6B4Y8_9BACT</name>
<protein>
    <recommendedName>
        <fullName evidence="6">Holliday junction branch migration complex subunit RuvA</fullName>
    </recommendedName>
</protein>
<dbReference type="GO" id="GO:0048476">
    <property type="term" value="C:Holliday junction resolvase complex"/>
    <property type="evidence" value="ECO:0007669"/>
    <property type="project" value="UniProtKB-UniRule"/>
</dbReference>
<accession>A0A8E6B4Y8</accession>
<dbReference type="GO" id="GO:0006310">
    <property type="term" value="P:DNA recombination"/>
    <property type="evidence" value="ECO:0007669"/>
    <property type="project" value="UniProtKB-UniRule"/>
</dbReference>
<evidence type="ECO:0000256" key="6">
    <source>
        <dbReference type="HAMAP-Rule" id="MF_00031"/>
    </source>
</evidence>
<comment type="subunit">
    <text evidence="6">Homotetramer. Forms an RuvA(8)-RuvB(12)-Holliday junction (HJ) complex. HJ DNA is sandwiched between 2 RuvA tetramers; dsDNA enters through RuvA and exits via RuvB. An RuvB hexamer assembles on each DNA strand where it exits the tetramer. Each RuvB hexamer is contacted by two RuvA subunits (via domain III) on 2 adjacent RuvB subunits; this complex drives branch migration. In the full resolvosome a probable DNA-RuvA(4)-RuvB(12)-RuvC(2) complex forms which resolves the HJ.</text>
</comment>
<comment type="caution">
    <text evidence="6">Lacks conserved residue(s) required for the propagation of feature annotation.</text>
</comment>
<dbReference type="InterPro" id="IPR000085">
    <property type="entry name" value="RuvA"/>
</dbReference>
<feature type="region of interest" description="Domain III" evidence="6">
    <location>
        <begin position="160"/>
        <end position="213"/>
    </location>
</feature>
<keyword evidence="4 6" id="KW-0233">DNA recombination</keyword>
<comment type="function">
    <text evidence="6">The RuvA-RuvB-RuvC complex processes Holliday junction (HJ) DNA during genetic recombination and DNA repair, while the RuvA-RuvB complex plays an important role in the rescue of blocked DNA replication forks via replication fork reversal (RFR). RuvA specifically binds to HJ cruciform DNA, conferring on it an open structure. The RuvB hexamer acts as an ATP-dependent pump, pulling dsDNA into and through the RuvAB complex. HJ branch migration allows RuvC to scan DNA until it finds its consensus sequence, where it cleaves and resolves the cruciform DNA.</text>
</comment>
<dbReference type="AlphaFoldDB" id="A0A8E6B4Y8"/>
<comment type="similarity">
    <text evidence="6">Belongs to the RuvA family.</text>
</comment>
<dbReference type="NCBIfam" id="TIGR00084">
    <property type="entry name" value="ruvA"/>
    <property type="match status" value="1"/>
</dbReference>
<evidence type="ECO:0000256" key="4">
    <source>
        <dbReference type="ARBA" id="ARBA00023172"/>
    </source>
</evidence>
<keyword evidence="2 6" id="KW-0227">DNA damage</keyword>
<keyword evidence="3 6" id="KW-0238">DNA-binding</keyword>
<evidence type="ECO:0000256" key="3">
    <source>
        <dbReference type="ARBA" id="ARBA00023125"/>
    </source>
</evidence>